<evidence type="ECO:0000259" key="7">
    <source>
        <dbReference type="PROSITE" id="PS50164"/>
    </source>
</evidence>
<keyword evidence="3 6" id="KW-0812">Transmembrane</keyword>
<dbReference type="Gene3D" id="3.40.1440.10">
    <property type="entry name" value="GIY-YIG endonuclease"/>
    <property type="match status" value="1"/>
</dbReference>
<dbReference type="Pfam" id="PF07851">
    <property type="entry name" value="TMEM120A-B"/>
    <property type="match status" value="1"/>
</dbReference>
<feature type="transmembrane region" description="Helical" evidence="6">
    <location>
        <begin position="420"/>
        <end position="439"/>
    </location>
</feature>
<evidence type="ECO:0000256" key="4">
    <source>
        <dbReference type="ARBA" id="ARBA00022989"/>
    </source>
</evidence>
<feature type="transmembrane region" description="Helical" evidence="6">
    <location>
        <begin position="392"/>
        <end position="413"/>
    </location>
</feature>
<evidence type="ECO:0000256" key="5">
    <source>
        <dbReference type="ARBA" id="ARBA00023136"/>
    </source>
</evidence>
<keyword evidence="5 6" id="KW-0472">Membrane</keyword>
<evidence type="ECO:0000256" key="2">
    <source>
        <dbReference type="ARBA" id="ARBA00009700"/>
    </source>
</evidence>
<dbReference type="AlphaFoldDB" id="A0A8J9VUN7"/>
<evidence type="ECO:0000313" key="8">
    <source>
        <dbReference type="EMBL" id="CAH1231958.1"/>
    </source>
</evidence>
<evidence type="ECO:0000256" key="3">
    <source>
        <dbReference type="ARBA" id="ARBA00022692"/>
    </source>
</evidence>
<evidence type="ECO:0000256" key="6">
    <source>
        <dbReference type="SAM" id="Phobius"/>
    </source>
</evidence>
<dbReference type="OrthoDB" id="2015098at2759"/>
<dbReference type="Pfam" id="PF01541">
    <property type="entry name" value="GIY-YIG"/>
    <property type="match status" value="1"/>
</dbReference>
<dbReference type="PROSITE" id="PS50164">
    <property type="entry name" value="GIY_YIG"/>
    <property type="match status" value="1"/>
</dbReference>
<keyword evidence="4 6" id="KW-1133">Transmembrane helix</keyword>
<organism evidence="8 9">
    <name type="scientific">Branchiostoma lanceolatum</name>
    <name type="common">Common lancelet</name>
    <name type="synonym">Amphioxus lanceolatum</name>
    <dbReference type="NCBI Taxonomy" id="7740"/>
    <lineage>
        <taxon>Eukaryota</taxon>
        <taxon>Metazoa</taxon>
        <taxon>Chordata</taxon>
        <taxon>Cephalochordata</taxon>
        <taxon>Leptocardii</taxon>
        <taxon>Amphioxiformes</taxon>
        <taxon>Branchiostomatidae</taxon>
        <taxon>Branchiostoma</taxon>
    </lineage>
</organism>
<sequence length="593" mass="70133">MDVLDSLDTDNSFSHHMEEWDSITEEYKQLEVASQDRPVLVTTYNPHLPPINNILRKYWNILQLSPRTRELFQDPPLIAYRRNKNLRDTLVRAQIPRENKNFITKNIPPGSYPCGRKCLTCTYVRKSKDFQSHRTSRRYTIRAHITCRTRNIIYMIQCKKCGIQYVGETGQTLANRMNGHRSSIKTDKDTPIAAHFNQPSHTVADMEVVGLEKLAYGRTEDLTRQRRLSRESYWIHQLRTLHPEGLNLESLEITREEHKAYKQKVEELKNLQNKLGTSIKKQRKDLLQLSEKLQGCDVPPEYRNRMSDITEKVKERSEVFREIEAFLPKDNGIFLNTTLGRINVTMFSKSAKHKYKEEYEKFKFVMTIIMLFLSLTLRFVLESRYVKVGDAIFHFLLVWYYCTLTLRESILIVNGSRIKGWWVAHHYISTYLTGVGLTWPDSTTYHLFRDQYMNFSIYLSFVQILQYYYQSGCLYRLRALGERHNMDITVEGFQTWMWRGLKFMLPFVYLGHFFQLYNAYTLYQLSLIPECEEWQVLMMSATFFVLFLGNSISTWGTVVNKLGDKSQAQRLRRQSLYQLEKCKKPGGLHHHRD</sequence>
<dbReference type="EMBL" id="OV696686">
    <property type="protein sequence ID" value="CAH1231958.1"/>
    <property type="molecule type" value="Genomic_DNA"/>
</dbReference>
<dbReference type="InterPro" id="IPR000305">
    <property type="entry name" value="GIY-YIG_endonuc"/>
</dbReference>
<keyword evidence="9" id="KW-1185">Reference proteome</keyword>
<dbReference type="InterPro" id="IPR035901">
    <property type="entry name" value="GIY-YIG_endonuc_sf"/>
</dbReference>
<gene>
    <name evidence="8" type="primary">TMEM120B</name>
    <name evidence="8" type="ORF">BLAG_LOCUS1365</name>
</gene>
<proteinExistence type="inferred from homology"/>
<dbReference type="PANTHER" id="PTHR21433:SF0">
    <property type="entry name" value="TRANSMEMBRANE PROTEIN 120 HOMOLOG"/>
    <property type="match status" value="1"/>
</dbReference>
<dbReference type="GO" id="GO:0005637">
    <property type="term" value="C:nuclear inner membrane"/>
    <property type="evidence" value="ECO:0007669"/>
    <property type="project" value="UniProtKB-SubCell"/>
</dbReference>
<feature type="domain" description="GIY-YIG" evidence="7">
    <location>
        <begin position="149"/>
        <end position="248"/>
    </location>
</feature>
<dbReference type="CDD" id="cd10442">
    <property type="entry name" value="GIY-YIG_PLEs"/>
    <property type="match status" value="1"/>
</dbReference>
<dbReference type="InterPro" id="IPR012926">
    <property type="entry name" value="TMEM120A/B"/>
</dbReference>
<evidence type="ECO:0000313" key="9">
    <source>
        <dbReference type="Proteomes" id="UP000838412"/>
    </source>
</evidence>
<dbReference type="PANTHER" id="PTHR21433">
    <property type="entry name" value="TRANSMEMBRANE PROTEIN INDUCED BY TUMOR NECROSIS FACTOR ALPHA"/>
    <property type="match status" value="1"/>
</dbReference>
<comment type="similarity">
    <text evidence="2">Belongs to the TMEM120 family.</text>
</comment>
<feature type="transmembrane region" description="Helical" evidence="6">
    <location>
        <begin position="451"/>
        <end position="469"/>
    </location>
</feature>
<reference evidence="8" key="1">
    <citation type="submission" date="2022-01" db="EMBL/GenBank/DDBJ databases">
        <authorList>
            <person name="Braso-Vives M."/>
        </authorList>
    </citation>
    <scope>NUCLEOTIDE SEQUENCE</scope>
</reference>
<feature type="transmembrane region" description="Helical" evidence="6">
    <location>
        <begin position="543"/>
        <end position="563"/>
    </location>
</feature>
<comment type="subcellular location">
    <subcellularLocation>
        <location evidence="1">Nucleus inner membrane</location>
        <topology evidence="1">Multi-pass membrane protein</topology>
    </subcellularLocation>
</comment>
<feature type="transmembrane region" description="Helical" evidence="6">
    <location>
        <begin position="362"/>
        <end position="380"/>
    </location>
</feature>
<name>A0A8J9VUN7_BRALA</name>
<protein>
    <submittedName>
        <fullName evidence="8">TMEM120B protein</fullName>
    </submittedName>
</protein>
<evidence type="ECO:0000256" key="1">
    <source>
        <dbReference type="ARBA" id="ARBA00004473"/>
    </source>
</evidence>
<feature type="transmembrane region" description="Helical" evidence="6">
    <location>
        <begin position="503"/>
        <end position="523"/>
    </location>
</feature>
<accession>A0A8J9VUN7</accession>
<dbReference type="Proteomes" id="UP000838412">
    <property type="component" value="Chromosome 1"/>
</dbReference>